<dbReference type="PANTHER" id="PTHR35568">
    <property type="entry name" value="TRANSCRIPTIONAL REGULATOR DAUR"/>
    <property type="match status" value="1"/>
</dbReference>
<dbReference type="PANTHER" id="PTHR35568:SF1">
    <property type="entry name" value="TRANSCRIPTIONAL REGULATOR DAUR"/>
    <property type="match status" value="1"/>
</dbReference>
<gene>
    <name evidence="4" type="ORF">OHJ16_03895</name>
</gene>
<dbReference type="Pfam" id="PF13309">
    <property type="entry name" value="HTH_22"/>
    <property type="match status" value="1"/>
</dbReference>
<accession>A0ABT4I646</accession>
<evidence type="ECO:0000313" key="5">
    <source>
        <dbReference type="Proteomes" id="UP001072034"/>
    </source>
</evidence>
<dbReference type="RefSeq" id="WP_268916823.1">
    <property type="nucleotide sequence ID" value="NZ_CP124548.1"/>
</dbReference>
<evidence type="ECO:0000259" key="2">
    <source>
        <dbReference type="Pfam" id="PF08348"/>
    </source>
</evidence>
<reference evidence="4" key="1">
    <citation type="submission" date="2022-10" db="EMBL/GenBank/DDBJ databases">
        <title>Genome sequence of Actinomyces israelii ATCC 10048.</title>
        <authorList>
            <person name="Watt R.M."/>
            <person name="Tong W.M."/>
        </authorList>
    </citation>
    <scope>NUCLEOTIDE SEQUENCE</scope>
    <source>
        <strain evidence="4">ATCC 10048</strain>
    </source>
</reference>
<feature type="domain" description="Transcriptional regulator DauR-like HTH" evidence="3">
    <location>
        <begin position="194"/>
        <end position="252"/>
    </location>
</feature>
<evidence type="ECO:0000259" key="3">
    <source>
        <dbReference type="Pfam" id="PF13309"/>
    </source>
</evidence>
<evidence type="ECO:0000256" key="1">
    <source>
        <dbReference type="SAM" id="MobiDB-lite"/>
    </source>
</evidence>
<feature type="region of interest" description="Disordered" evidence="1">
    <location>
        <begin position="261"/>
        <end position="296"/>
    </location>
</feature>
<feature type="region of interest" description="Disordered" evidence="1">
    <location>
        <begin position="153"/>
        <end position="174"/>
    </location>
</feature>
<dbReference type="InterPro" id="IPR039445">
    <property type="entry name" value="DauR-like_HTH"/>
</dbReference>
<feature type="domain" description="YheO-like" evidence="2">
    <location>
        <begin position="28"/>
        <end position="130"/>
    </location>
</feature>
<feature type="compositionally biased region" description="Low complexity" evidence="1">
    <location>
        <begin position="272"/>
        <end position="296"/>
    </location>
</feature>
<feature type="compositionally biased region" description="Basic and acidic residues" evidence="1">
    <location>
        <begin position="153"/>
        <end position="168"/>
    </location>
</feature>
<dbReference type="InterPro" id="IPR039446">
    <property type="entry name" value="DauR-like"/>
</dbReference>
<organism evidence="4 5">
    <name type="scientific">Actinomyces israelii</name>
    <dbReference type="NCBI Taxonomy" id="1659"/>
    <lineage>
        <taxon>Bacteria</taxon>
        <taxon>Bacillati</taxon>
        <taxon>Actinomycetota</taxon>
        <taxon>Actinomycetes</taxon>
        <taxon>Actinomycetales</taxon>
        <taxon>Actinomycetaceae</taxon>
        <taxon>Actinomyces</taxon>
    </lineage>
</organism>
<evidence type="ECO:0000313" key="4">
    <source>
        <dbReference type="EMBL" id="MCZ0857184.1"/>
    </source>
</evidence>
<protein>
    <submittedName>
        <fullName evidence="4">PAS domain-containing protein</fullName>
    </submittedName>
</protein>
<dbReference type="Proteomes" id="UP001072034">
    <property type="component" value="Unassembled WGS sequence"/>
</dbReference>
<keyword evidence="5" id="KW-1185">Reference proteome</keyword>
<proteinExistence type="predicted"/>
<sequence>MKSDSTRGRPKTVGRPDAAGGRRVFAVLEQLVGPLERSLPGSAEVVLHDLAALPDSIIAIEGDVTGRRPGDPATDRLLEAAAGGDLRTRIGYRTTSPTGRSLLSTTIIIRDADDRPVAALCINRDVTDWTIIGDAARSILGCEEFLAPDAAERGAAGDDAAGRGRRDGAGTTRVADAGEGEAFARDVDELAAVLLQQAVEEQDVPVSLMRKVHKVDAVRSLKRRGFFMLRDAVEMAARALGVTRFTIYNYLNEIEEINGNGESAAREGGRGSAPTASAPSARSTRSASVSPTGGAS</sequence>
<dbReference type="EMBL" id="JAPTMY010000006">
    <property type="protein sequence ID" value="MCZ0857184.1"/>
    <property type="molecule type" value="Genomic_DNA"/>
</dbReference>
<name>A0ABT4I646_9ACTO</name>
<dbReference type="InterPro" id="IPR013559">
    <property type="entry name" value="YheO"/>
</dbReference>
<comment type="caution">
    <text evidence="4">The sequence shown here is derived from an EMBL/GenBank/DDBJ whole genome shotgun (WGS) entry which is preliminary data.</text>
</comment>
<dbReference type="Pfam" id="PF08348">
    <property type="entry name" value="PAS_6"/>
    <property type="match status" value="1"/>
</dbReference>